<dbReference type="OrthoDB" id="6266757at2759"/>
<dbReference type="STRING" id="102285.A0A0R3TI78"/>
<sequence length="101" mass="11738">MVQFWTDEEITSESIDSIIQILNYSDLIEFCSFEKDSDGTLDAKIVSSLINPVLFQSQDQNATWKPRLKIALELDRVDFVLEEILNDTNWTVSIKFIFFLV</sequence>
<dbReference type="AlphaFoldDB" id="A0A0R3TI78"/>
<dbReference type="WBParaSite" id="HNAJ_0000676901-mRNA-1">
    <property type="protein sequence ID" value="HNAJ_0000676901-mRNA-1"/>
    <property type="gene ID" value="HNAJ_0000676901"/>
</dbReference>
<evidence type="ECO:0000313" key="2">
    <source>
        <dbReference type="Proteomes" id="UP000278807"/>
    </source>
</evidence>
<evidence type="ECO:0000313" key="3">
    <source>
        <dbReference type="WBParaSite" id="HNAJ_0000676901-mRNA-1"/>
    </source>
</evidence>
<dbReference type="Proteomes" id="UP000278807">
    <property type="component" value="Unassembled WGS sequence"/>
</dbReference>
<reference evidence="3" key="1">
    <citation type="submission" date="2017-02" db="UniProtKB">
        <authorList>
            <consortium name="WormBaseParasite"/>
        </authorList>
    </citation>
    <scope>IDENTIFICATION</scope>
</reference>
<keyword evidence="2" id="KW-1185">Reference proteome</keyword>
<protein>
    <submittedName>
        <fullName evidence="3">DUF4378 domain-containing protein</fullName>
    </submittedName>
</protein>
<evidence type="ECO:0000313" key="1">
    <source>
        <dbReference type="EMBL" id="VDO02625.1"/>
    </source>
</evidence>
<name>A0A0R3TI78_RODNA</name>
<accession>A0A0R3TI78</accession>
<organism evidence="3">
    <name type="scientific">Rodentolepis nana</name>
    <name type="common">Dwarf tapeworm</name>
    <name type="synonym">Hymenolepis nana</name>
    <dbReference type="NCBI Taxonomy" id="102285"/>
    <lineage>
        <taxon>Eukaryota</taxon>
        <taxon>Metazoa</taxon>
        <taxon>Spiralia</taxon>
        <taxon>Lophotrochozoa</taxon>
        <taxon>Platyhelminthes</taxon>
        <taxon>Cestoda</taxon>
        <taxon>Eucestoda</taxon>
        <taxon>Cyclophyllidea</taxon>
        <taxon>Hymenolepididae</taxon>
        <taxon>Rodentolepis</taxon>
    </lineage>
</organism>
<reference evidence="1 2" key="2">
    <citation type="submission" date="2018-11" db="EMBL/GenBank/DDBJ databases">
        <authorList>
            <consortium name="Pathogen Informatics"/>
        </authorList>
    </citation>
    <scope>NUCLEOTIDE SEQUENCE [LARGE SCALE GENOMIC DNA]</scope>
</reference>
<proteinExistence type="predicted"/>
<dbReference type="EMBL" id="UZAE01008320">
    <property type="protein sequence ID" value="VDO02625.1"/>
    <property type="molecule type" value="Genomic_DNA"/>
</dbReference>
<gene>
    <name evidence="1" type="ORF">HNAJ_LOCUS6765</name>
</gene>